<dbReference type="GeneTree" id="ENSGT00860000135727"/>
<evidence type="ECO:0000313" key="3">
    <source>
        <dbReference type="Proteomes" id="UP000694415"/>
    </source>
</evidence>
<feature type="region of interest" description="Disordered" evidence="1">
    <location>
        <begin position="189"/>
        <end position="210"/>
    </location>
</feature>
<dbReference type="Ensembl" id="ENSMSIT00000028993.1">
    <property type="protein sequence ID" value="ENSMSIP00000022978.1"/>
    <property type="gene ID" value="ENSMSIG00000019533.1"/>
</dbReference>
<dbReference type="Proteomes" id="UP000694415">
    <property type="component" value="Unplaced"/>
</dbReference>
<proteinExistence type="predicted"/>
<feature type="region of interest" description="Disordered" evidence="1">
    <location>
        <begin position="99"/>
        <end position="123"/>
    </location>
</feature>
<protein>
    <submittedName>
        <fullName evidence="2">Uncharacterized protein</fullName>
    </submittedName>
</protein>
<accession>A0A8C6HLY9</accession>
<evidence type="ECO:0000256" key="1">
    <source>
        <dbReference type="SAM" id="MobiDB-lite"/>
    </source>
</evidence>
<name>A0A8C6HLY9_MUSSI</name>
<reference evidence="2" key="2">
    <citation type="submission" date="2025-09" db="UniProtKB">
        <authorList>
            <consortium name="Ensembl"/>
        </authorList>
    </citation>
    <scope>IDENTIFICATION</scope>
</reference>
<evidence type="ECO:0000313" key="2">
    <source>
        <dbReference type="Ensembl" id="ENSMSIP00000022978.1"/>
    </source>
</evidence>
<organism evidence="2 3">
    <name type="scientific">Mus spicilegus</name>
    <name type="common">Mound-building mouse</name>
    <dbReference type="NCBI Taxonomy" id="10103"/>
    <lineage>
        <taxon>Eukaryota</taxon>
        <taxon>Metazoa</taxon>
        <taxon>Chordata</taxon>
        <taxon>Craniata</taxon>
        <taxon>Vertebrata</taxon>
        <taxon>Euteleostomi</taxon>
        <taxon>Mammalia</taxon>
        <taxon>Eutheria</taxon>
        <taxon>Euarchontoglires</taxon>
        <taxon>Glires</taxon>
        <taxon>Rodentia</taxon>
        <taxon>Myomorpha</taxon>
        <taxon>Muroidea</taxon>
        <taxon>Muridae</taxon>
        <taxon>Murinae</taxon>
        <taxon>Mus</taxon>
        <taxon>Mus</taxon>
    </lineage>
</organism>
<dbReference type="AlphaFoldDB" id="A0A8C6HLY9"/>
<reference evidence="2" key="1">
    <citation type="submission" date="2025-08" db="UniProtKB">
        <authorList>
            <consortium name="Ensembl"/>
        </authorList>
    </citation>
    <scope>IDENTIFICATION</scope>
</reference>
<sequence>MVLGLKRARVLSLAAQSSAPWVSESRRARESLRRQWRRCSAQQGPERCGTWLSDSTSLAQYPVERAQDSRAEELCTLRLGRVTLFPASALLARPGACPESWLSSSQQPSKQSPPSPSIRMGLKPSGLLSAPKVYPLLWGPSWEQLGGAPLRGTCQPPLPLCSWALPAASSAATATRGTRRTANLVVTSTAQARPTRGSAPGCRAEAQGPG</sequence>
<keyword evidence="3" id="KW-1185">Reference proteome</keyword>